<evidence type="ECO:0000256" key="2">
    <source>
        <dbReference type="SAM" id="SignalP"/>
    </source>
</evidence>
<feature type="glycosylation site" description="N-linked (GlcNAc...) asparagine" evidence="6">
    <location>
        <position position="233"/>
    </location>
</feature>
<feature type="domain" description="Polysaccharide lyase 8 N-terminal alpha-helical" evidence="4">
    <location>
        <begin position="55"/>
        <end position="362"/>
    </location>
</feature>
<dbReference type="InterPro" id="IPR012970">
    <property type="entry name" value="Lyase_8_alpha_N"/>
</dbReference>
<feature type="domain" description="Polysaccharide lyase family 8 central" evidence="3">
    <location>
        <begin position="389"/>
        <end position="634"/>
    </location>
</feature>
<keyword evidence="5" id="KW-0456">Lyase</keyword>
<dbReference type="GO" id="GO:0005975">
    <property type="term" value="P:carbohydrate metabolic process"/>
    <property type="evidence" value="ECO:0007669"/>
    <property type="project" value="InterPro"/>
</dbReference>
<keyword evidence="6" id="KW-0002">3D-structure</keyword>
<dbReference type="EMBL" id="LR736021">
    <property type="protein sequence ID" value="VYG66350.1"/>
    <property type="molecule type" value="Genomic_DNA"/>
</dbReference>
<dbReference type="Gene3D" id="1.50.10.100">
    <property type="entry name" value="Chondroitin AC/alginate lyase"/>
    <property type="match status" value="1"/>
</dbReference>
<dbReference type="InterPro" id="IPR014718">
    <property type="entry name" value="GH-type_carb-bd"/>
</dbReference>
<dbReference type="InterPro" id="IPR003159">
    <property type="entry name" value="Lyase_8_central_dom"/>
</dbReference>
<feature type="glycosylation site" description="N-linked (GlcNAc...) asparagine" evidence="6">
    <location>
        <position position="109"/>
    </location>
</feature>
<accession>A0A5Q5AD67</accession>
<feature type="disulfide bond" evidence="6">
    <location>
        <begin position="175"/>
        <end position="191"/>
    </location>
</feature>
<dbReference type="Gene3D" id="2.70.98.10">
    <property type="match status" value="1"/>
</dbReference>
<dbReference type="GO" id="GO:0030246">
    <property type="term" value="F:carbohydrate binding"/>
    <property type="evidence" value="ECO:0007669"/>
    <property type="project" value="InterPro"/>
</dbReference>
<sequence>MKFTWLALHTTATLFGIFQQTYTQDTDDEVLALITQRRTADLAEFPNPPWFDNLQTWLDTQKEDGTWEDVIYLSGCDARRANWPIQEHWNRLITFASAWSGLNPAAPSNWTQDDRLLSAVLTGMDYWFENDYTESDCMGQGGEDEYNCPCGTPGLWNQNWYCQAILIPQLVSHTCLLVKDADLSEEQLAGCERIPGRAYDLRDGDYGHGGDLTGSNAVNVMLNSVSLALFVNNLTILEDAYTRVMTLMNFADEEMEDGIHRDGSFLQHDGILYNSNYGKDFLNAFIQLERQALDTEFEAGDTTKQAIAAQVRGNEWMTFIDEETRQQYWDFNAVGRFVSHPTSDLQANSDINYNLTKLAAATANFEGDNDVSDSLRRLMSNGTEKLHGNKGYWASDFMVHRQDEFVVTNKMLSTRSATSEYVNTANPYAYHFGQGTLFCYVLGNEYKDIMGAWDWNLVPGTTVLLNHPELQSSIVKFNGKKDFVGSVSDGTVGLSVEDYVDPYDGAISYRKAWFFAGDSVVVITTDIQVNSSATTADAITVLDNRASADGDIVVDGKTVDASTETSIEGHSLIYGGNGYLAYQTPFNLTLFEGNRTGNWSAISTSLEGETTVSIFSAYTTLPKDSFSYAFFPAADNKRLDQEMKSPTSTPIVQDNITAVLSSHGLGLVFWPGSEGANFTIKFAELGWGKTGSMTISSAQPGAYLLRGYNDSAKGGVRLVATLSDPTQKATSAGFSLVLQGAKVENPYGYNDTGIIVSNNTFNLEVPLPTGGMAGSSTSYEVFLRPS</sequence>
<feature type="disulfide bond" evidence="6">
    <location>
        <begin position="76"/>
        <end position="150"/>
    </location>
</feature>
<keyword evidence="2" id="KW-0732">Signal</keyword>
<dbReference type="Pfam" id="PF02278">
    <property type="entry name" value="Lyase_8"/>
    <property type="match status" value="1"/>
</dbReference>
<dbReference type="PDB" id="7R2X">
    <property type="method" value="X-ray"/>
    <property type="resolution" value="3.35 A"/>
    <property type="chains" value="A/B=24-786"/>
</dbReference>
<dbReference type="Pfam" id="PF08124">
    <property type="entry name" value="Lyase_8_N"/>
    <property type="match status" value="1"/>
</dbReference>
<evidence type="ECO:0000259" key="4">
    <source>
        <dbReference type="Pfam" id="PF08124"/>
    </source>
</evidence>
<feature type="disulfide bond" evidence="6">
    <location>
        <begin position="137"/>
        <end position="148"/>
    </location>
</feature>
<reference evidence="5" key="1">
    <citation type="submission" date="2019-10" db="EMBL/GenBank/DDBJ databases">
        <authorList>
            <person name="Pilgaard B."/>
        </authorList>
    </citation>
    <scope>NUCLEOTIDE SEQUENCE</scope>
</reference>
<dbReference type="SUPFAM" id="SSF74650">
    <property type="entry name" value="Galactose mutarotase-like"/>
    <property type="match status" value="1"/>
</dbReference>
<evidence type="ECO:0000256" key="1">
    <source>
        <dbReference type="ARBA" id="ARBA00006699"/>
    </source>
</evidence>
<dbReference type="GO" id="GO:0016837">
    <property type="term" value="F:carbon-oxygen lyase activity, acting on polysaccharides"/>
    <property type="evidence" value="ECO:0007669"/>
    <property type="project" value="UniProtKB-ARBA"/>
</dbReference>
<dbReference type="GO" id="GO:0005576">
    <property type="term" value="C:extracellular region"/>
    <property type="evidence" value="ECO:0007669"/>
    <property type="project" value="InterPro"/>
</dbReference>
<feature type="signal peptide" evidence="2">
    <location>
        <begin position="1"/>
        <end position="23"/>
    </location>
</feature>
<dbReference type="SMR" id="A0A5Q5AD67"/>
<protein>
    <submittedName>
        <fullName evidence="5">Mannuronic acid specific lyase</fullName>
    </submittedName>
</protein>
<reference evidence="6" key="2">
    <citation type="submission" date="2022-02" db="PDB data bank">
        <title>Paradendryphiella salina PL8 mannuronate-specific alginate lyase.</title>
        <authorList>
            <person name="Fredslung F."/>
            <person name="Welner D.H."/>
            <person name="Wilkens C."/>
        </authorList>
    </citation>
    <scope>X-RAY CRYSTALLOGRAPHY (3.35 ANGSTROMS) OF 24-786</scope>
    <scope>GLYCOSYLATION AT ASN-109; ASN-233 AND ASN-354</scope>
    <scope>DISULFIDE BONDS</scope>
</reference>
<dbReference type="PANTHER" id="PTHR38481">
    <property type="entry name" value="HYALURONATE LYASE"/>
    <property type="match status" value="1"/>
</dbReference>
<proteinExistence type="evidence at protein level"/>
<dbReference type="InterPro" id="IPR008929">
    <property type="entry name" value="Chondroitin_lyas"/>
</dbReference>
<evidence type="ECO:0007829" key="6">
    <source>
        <dbReference type="PDB" id="7R2X"/>
    </source>
</evidence>
<name>A0A5Q5AD67_9PLEO</name>
<dbReference type="InterPro" id="IPR038970">
    <property type="entry name" value="Lyase_8"/>
</dbReference>
<organism evidence="5">
    <name type="scientific">Paradendryphiella salina</name>
    <dbReference type="NCBI Taxonomy" id="179392"/>
    <lineage>
        <taxon>Eukaryota</taxon>
        <taxon>Fungi</taxon>
        <taxon>Dikarya</taxon>
        <taxon>Ascomycota</taxon>
        <taxon>Pezizomycotina</taxon>
        <taxon>Dothideomycetes</taxon>
        <taxon>Pleosporomycetidae</taxon>
        <taxon>Pleosporales</taxon>
        <taxon>Pleosporineae</taxon>
        <taxon>Pleosporaceae</taxon>
        <taxon>Paradendryphiella</taxon>
    </lineage>
</organism>
<evidence type="ECO:0000313" key="5">
    <source>
        <dbReference type="EMBL" id="VYG66350.1"/>
    </source>
</evidence>
<comment type="similarity">
    <text evidence="1">Belongs to the polysaccharide lyase 8 family.</text>
</comment>
<dbReference type="AlphaFoldDB" id="A0A5Q5AD67"/>
<feature type="glycosylation site" description="N-linked (GlcNAc...) asparagine" evidence="6">
    <location>
        <position position="354"/>
    </location>
</feature>
<dbReference type="PANTHER" id="PTHR38481:SF1">
    <property type="entry name" value="HYALURONATE LYASE"/>
    <property type="match status" value="1"/>
</dbReference>
<evidence type="ECO:0000259" key="3">
    <source>
        <dbReference type="Pfam" id="PF02278"/>
    </source>
</evidence>
<dbReference type="SUPFAM" id="SSF48230">
    <property type="entry name" value="Chondroitin AC/alginate lyase"/>
    <property type="match status" value="1"/>
</dbReference>
<feature type="chain" id="PRO_5024415118" evidence="2">
    <location>
        <begin position="24"/>
        <end position="786"/>
    </location>
</feature>
<dbReference type="InterPro" id="IPR011013">
    <property type="entry name" value="Gal_mutarotase_sf_dom"/>
</dbReference>
<gene>
    <name evidence="5" type="primary">PsMan8A</name>
</gene>